<reference evidence="1 2" key="1">
    <citation type="submission" date="2018-08" db="EMBL/GenBank/DDBJ databases">
        <title>Actinomadura jelena sp. nov., a novel Actinomycete isolated from soil in Chad.</title>
        <authorList>
            <person name="Shi L."/>
        </authorList>
    </citation>
    <scope>NUCLEOTIDE SEQUENCE [LARGE SCALE GENOMIC DNA]</scope>
    <source>
        <strain evidence="1 2">NEAU-G17</strain>
    </source>
</reference>
<sequence>MIEQQNLTEFAGLPVRREAEPGVAPESVAWKIDSNGRDKWRDVLQRLFDAVPAERITALVVGWWAYDDEDEPDPVQALVEAADRMPALRALFLGDMSREQAEISWIRLSDVTPLLAAYPALEQFEVRGGDGLLLQPVASTTLRRLRFESGGLPAEVVRAVWESDLPNLAHLDFWIGDPNYNYGGEVRMDDLEPFLSGERFPALRRLALENCEFQDQIAEAVATAPVVAQLQSLSLAKGTLTDRGAEALLTGQPLTHLNSLDLHHHYLSDDMMRRLRHALPGVDLNLTEQQTPDDGWLYIAISE</sequence>
<keyword evidence="2" id="KW-1185">Reference proteome</keyword>
<dbReference type="AlphaFoldDB" id="A0A372JRN7"/>
<dbReference type="InterPro" id="IPR047722">
    <property type="entry name" value="STM4015-like"/>
</dbReference>
<gene>
    <name evidence="1" type="ORF">DZF91_05645</name>
</gene>
<proteinExistence type="predicted"/>
<dbReference type="RefSeq" id="WP_117356430.1">
    <property type="nucleotide sequence ID" value="NZ_QURH01000110.1"/>
</dbReference>
<organism evidence="1 2">
    <name type="scientific">Actinomadura logoneensis</name>
    <dbReference type="NCBI Taxonomy" id="2293572"/>
    <lineage>
        <taxon>Bacteria</taxon>
        <taxon>Bacillati</taxon>
        <taxon>Actinomycetota</taxon>
        <taxon>Actinomycetes</taxon>
        <taxon>Streptosporangiales</taxon>
        <taxon>Thermomonosporaceae</taxon>
        <taxon>Actinomadura</taxon>
    </lineage>
</organism>
<dbReference type="OrthoDB" id="9781345at2"/>
<dbReference type="Gene3D" id="3.80.10.10">
    <property type="entry name" value="Ribonuclease Inhibitor"/>
    <property type="match status" value="1"/>
</dbReference>
<dbReference type="SUPFAM" id="SSF52047">
    <property type="entry name" value="RNI-like"/>
    <property type="match status" value="1"/>
</dbReference>
<dbReference type="Proteomes" id="UP000261811">
    <property type="component" value="Unassembled WGS sequence"/>
</dbReference>
<dbReference type="EMBL" id="QURH01000110">
    <property type="protein sequence ID" value="RFU42609.1"/>
    <property type="molecule type" value="Genomic_DNA"/>
</dbReference>
<evidence type="ECO:0000313" key="2">
    <source>
        <dbReference type="Proteomes" id="UP000261811"/>
    </source>
</evidence>
<comment type="caution">
    <text evidence="1">The sequence shown here is derived from an EMBL/GenBank/DDBJ whole genome shotgun (WGS) entry which is preliminary data.</text>
</comment>
<evidence type="ECO:0000313" key="1">
    <source>
        <dbReference type="EMBL" id="RFU42609.1"/>
    </source>
</evidence>
<protein>
    <submittedName>
        <fullName evidence="1">Leucine-rich repeat domain-containing protein</fullName>
    </submittedName>
</protein>
<name>A0A372JRN7_9ACTN</name>
<dbReference type="InterPro" id="IPR032675">
    <property type="entry name" value="LRR_dom_sf"/>
</dbReference>
<accession>A0A372JRN7</accession>
<dbReference type="NCBIfam" id="NF038076">
    <property type="entry name" value="fam_STM4015"/>
    <property type="match status" value="1"/>
</dbReference>